<dbReference type="SUPFAM" id="SSF46689">
    <property type="entry name" value="Homeodomain-like"/>
    <property type="match status" value="1"/>
</dbReference>
<dbReference type="RefSeq" id="WP_304435560.1">
    <property type="nucleotide sequence ID" value="NZ_JAUKUC010000001.1"/>
</dbReference>
<evidence type="ECO:0000313" key="7">
    <source>
        <dbReference type="Proteomes" id="UP001168579"/>
    </source>
</evidence>
<feature type="transmembrane region" description="Helical" evidence="4">
    <location>
        <begin position="207"/>
        <end position="229"/>
    </location>
</feature>
<keyword evidence="4" id="KW-0812">Transmembrane</keyword>
<name>A0ABT8RNL1_9FLAO</name>
<keyword evidence="7" id="KW-1185">Reference proteome</keyword>
<dbReference type="Gene3D" id="1.10.10.60">
    <property type="entry name" value="Homeodomain-like"/>
    <property type="match status" value="1"/>
</dbReference>
<protein>
    <submittedName>
        <fullName evidence="6">AraC family transcriptional regulator</fullName>
    </submittedName>
</protein>
<dbReference type="InterPro" id="IPR018062">
    <property type="entry name" value="HTH_AraC-typ_CS"/>
</dbReference>
<reference evidence="6" key="2">
    <citation type="submission" date="2023-06" db="EMBL/GenBank/DDBJ databases">
        <authorList>
            <person name="Lucena T."/>
            <person name="Sun Q."/>
        </authorList>
    </citation>
    <scope>NUCLEOTIDE SEQUENCE</scope>
    <source>
        <strain evidence="6">CECT 8869</strain>
    </source>
</reference>
<evidence type="ECO:0000256" key="2">
    <source>
        <dbReference type="ARBA" id="ARBA00023125"/>
    </source>
</evidence>
<keyword evidence="3" id="KW-0804">Transcription</keyword>
<feature type="transmembrane region" description="Helical" evidence="4">
    <location>
        <begin position="235"/>
        <end position="254"/>
    </location>
</feature>
<accession>A0ABT8RNL1</accession>
<keyword evidence="4" id="KW-0472">Membrane</keyword>
<keyword evidence="2" id="KW-0238">DNA-binding</keyword>
<feature type="transmembrane region" description="Helical" evidence="4">
    <location>
        <begin position="20"/>
        <end position="38"/>
    </location>
</feature>
<dbReference type="PROSITE" id="PS01124">
    <property type="entry name" value="HTH_ARAC_FAMILY_2"/>
    <property type="match status" value="1"/>
</dbReference>
<feature type="transmembrane region" description="Helical" evidence="4">
    <location>
        <begin position="112"/>
        <end position="130"/>
    </location>
</feature>
<dbReference type="PANTHER" id="PTHR43280:SF29">
    <property type="entry name" value="ARAC-FAMILY TRANSCRIPTIONAL REGULATOR"/>
    <property type="match status" value="1"/>
</dbReference>
<comment type="caution">
    <text evidence="6">The sequence shown here is derived from an EMBL/GenBank/DDBJ whole genome shotgun (WGS) entry which is preliminary data.</text>
</comment>
<organism evidence="6 7">
    <name type="scientific">Maribacter confluentis</name>
    <dbReference type="NCBI Taxonomy" id="1656093"/>
    <lineage>
        <taxon>Bacteria</taxon>
        <taxon>Pseudomonadati</taxon>
        <taxon>Bacteroidota</taxon>
        <taxon>Flavobacteriia</taxon>
        <taxon>Flavobacteriales</taxon>
        <taxon>Flavobacteriaceae</taxon>
        <taxon>Maribacter</taxon>
    </lineage>
</organism>
<keyword evidence="4" id="KW-1133">Transmembrane helix</keyword>
<dbReference type="PANTHER" id="PTHR43280">
    <property type="entry name" value="ARAC-FAMILY TRANSCRIPTIONAL REGULATOR"/>
    <property type="match status" value="1"/>
</dbReference>
<proteinExistence type="predicted"/>
<feature type="transmembrane region" description="Helical" evidence="4">
    <location>
        <begin position="50"/>
        <end position="71"/>
    </location>
</feature>
<evidence type="ECO:0000256" key="3">
    <source>
        <dbReference type="ARBA" id="ARBA00023163"/>
    </source>
</evidence>
<feature type="domain" description="HTH araC/xylS-type" evidence="5">
    <location>
        <begin position="282"/>
        <end position="386"/>
    </location>
</feature>
<reference evidence="6" key="1">
    <citation type="journal article" date="2014" name="Int. J. Syst. Evol. Microbiol.">
        <title>Complete genome of a new Firmicutes species belonging to the dominant human colonic microbiota ('Ruminococcus bicirculans') reveals two chromosomes and a selective capacity to utilize plant glucans.</title>
        <authorList>
            <consortium name="NISC Comparative Sequencing Program"/>
            <person name="Wegmann U."/>
            <person name="Louis P."/>
            <person name="Goesmann A."/>
            <person name="Henrissat B."/>
            <person name="Duncan S.H."/>
            <person name="Flint H.J."/>
        </authorList>
    </citation>
    <scope>NUCLEOTIDE SEQUENCE</scope>
    <source>
        <strain evidence="6">CECT 8869</strain>
    </source>
</reference>
<dbReference type="InterPro" id="IPR018060">
    <property type="entry name" value="HTH_AraC"/>
</dbReference>
<evidence type="ECO:0000256" key="4">
    <source>
        <dbReference type="SAM" id="Phobius"/>
    </source>
</evidence>
<evidence type="ECO:0000259" key="5">
    <source>
        <dbReference type="PROSITE" id="PS01124"/>
    </source>
</evidence>
<feature type="transmembrane region" description="Helical" evidence="4">
    <location>
        <begin position="166"/>
        <end position="186"/>
    </location>
</feature>
<evidence type="ECO:0000313" key="6">
    <source>
        <dbReference type="EMBL" id="MDO1512478.1"/>
    </source>
</evidence>
<dbReference type="SMART" id="SM00342">
    <property type="entry name" value="HTH_ARAC"/>
    <property type="match status" value="1"/>
</dbReference>
<dbReference type="InterPro" id="IPR009057">
    <property type="entry name" value="Homeodomain-like_sf"/>
</dbReference>
<feature type="transmembrane region" description="Helical" evidence="4">
    <location>
        <begin position="83"/>
        <end position="100"/>
    </location>
</feature>
<keyword evidence="1" id="KW-0805">Transcription regulation</keyword>
<dbReference type="EMBL" id="JAUKUC010000001">
    <property type="protein sequence ID" value="MDO1512478.1"/>
    <property type="molecule type" value="Genomic_DNA"/>
</dbReference>
<sequence length="391" mass="44805">MVTINELIDQIPVRHNLTSGIMLLGVVQNIFISLIMLLKSKGNPPLKYLALAILFGAIIFLDVYVCYTGLMKHVLFLNDSTEPLVLLLGPMIYFSIYGFLKRRHISLKQGWWHFVLPVGYFMSQIPFYLAPLSVKLNAYLGAYFNDFPTANVTENFNYSYHFFKDIFDWLILISLLTYTILSMILVREEHARITQNASTGNYAKYIFTRNSALILCFFFLLVFCVFYVYDDDKGDQYIAIFETVVAFATTYIIVSESRFFDKSWVADKYETLGKPTKQISFKEIETFVDTEEYVLSINASLNDLAGRLQMHPNQISKAINLGFGSNFNSYINSKRIALAKHRLIDAQYNHLTIEAIGASVGFKSKSAFYNAFKKEIGSSPSKFQKTIYPKL</sequence>
<gene>
    <name evidence="6" type="ORF">Q2T41_07415</name>
</gene>
<dbReference type="Pfam" id="PF12833">
    <property type="entry name" value="HTH_18"/>
    <property type="match status" value="1"/>
</dbReference>
<evidence type="ECO:0000256" key="1">
    <source>
        <dbReference type="ARBA" id="ARBA00023015"/>
    </source>
</evidence>
<dbReference type="Proteomes" id="UP001168579">
    <property type="component" value="Unassembled WGS sequence"/>
</dbReference>
<dbReference type="PROSITE" id="PS00041">
    <property type="entry name" value="HTH_ARAC_FAMILY_1"/>
    <property type="match status" value="1"/>
</dbReference>